<proteinExistence type="predicted"/>
<protein>
    <submittedName>
        <fullName evidence="2">Uncharacterized protein</fullName>
    </submittedName>
</protein>
<sequence>MLLPHSCGHLVQSLPPKSHCSLYCCKASEKISSLMNDSSKASVAAEMKSIKDETSENIDVSNSGVKMDQKPVDLALRPPFKQEISSHGAMSNSNVVIEKTAFNAVPQALDNSSGVAGRGFRGNRRPFSSYSSSRGRGFYQQNRGNYQAPIGNFGKNSNMGSSDHQHPNHYQQHQQQLYAPQFHPMAYQQNFNIANPAAAFGSSACGARQCKLSQTDPIQYDQQVIQKRWKYAWRHLLW</sequence>
<reference evidence="2" key="1">
    <citation type="submission" date="2022-11" db="UniProtKB">
        <authorList>
            <consortium name="WormBaseParasite"/>
        </authorList>
    </citation>
    <scope>IDENTIFICATION</scope>
</reference>
<keyword evidence="1" id="KW-1185">Reference proteome</keyword>
<organism evidence="1 2">
    <name type="scientific">Ditylenchus dipsaci</name>
    <dbReference type="NCBI Taxonomy" id="166011"/>
    <lineage>
        <taxon>Eukaryota</taxon>
        <taxon>Metazoa</taxon>
        <taxon>Ecdysozoa</taxon>
        <taxon>Nematoda</taxon>
        <taxon>Chromadorea</taxon>
        <taxon>Rhabditida</taxon>
        <taxon>Tylenchina</taxon>
        <taxon>Tylenchomorpha</taxon>
        <taxon>Sphaerularioidea</taxon>
        <taxon>Anguinidae</taxon>
        <taxon>Anguininae</taxon>
        <taxon>Ditylenchus</taxon>
    </lineage>
</organism>
<evidence type="ECO:0000313" key="1">
    <source>
        <dbReference type="Proteomes" id="UP000887574"/>
    </source>
</evidence>
<name>A0A915CX08_9BILA</name>
<dbReference type="WBParaSite" id="jg13145">
    <property type="protein sequence ID" value="jg13145"/>
    <property type="gene ID" value="jg13145"/>
</dbReference>
<accession>A0A915CX08</accession>
<dbReference type="Proteomes" id="UP000887574">
    <property type="component" value="Unplaced"/>
</dbReference>
<evidence type="ECO:0000313" key="2">
    <source>
        <dbReference type="WBParaSite" id="jg13145"/>
    </source>
</evidence>
<dbReference type="AlphaFoldDB" id="A0A915CX08"/>